<dbReference type="PANTHER" id="PTHR11289:SF0">
    <property type="entry name" value="BREAST CANCER TYPE 2 SUSCEPTIBILITY PROTEIN"/>
    <property type="match status" value="1"/>
</dbReference>
<keyword evidence="3" id="KW-0238">DNA-binding</keyword>
<dbReference type="SUPFAM" id="SSF50249">
    <property type="entry name" value="Nucleic acid-binding proteins"/>
    <property type="match status" value="2"/>
</dbReference>
<dbReference type="InterPro" id="IPR036315">
    <property type="entry name" value="BRCA2_hlx_sf"/>
</dbReference>
<keyword evidence="1" id="KW-0677">Repeat</keyword>
<reference evidence="8 9" key="1">
    <citation type="submission" date="2023-03" db="EMBL/GenBank/DDBJ databases">
        <title>Genome insight into feeding habits of ladybird beetles.</title>
        <authorList>
            <person name="Li H.-S."/>
            <person name="Huang Y.-H."/>
            <person name="Pang H."/>
        </authorList>
    </citation>
    <scope>NUCLEOTIDE SEQUENCE [LARGE SCALE GENOMIC DNA]</scope>
    <source>
        <strain evidence="8">SYSU_2023b</strain>
        <tissue evidence="8">Whole body</tissue>
    </source>
</reference>
<keyword evidence="2" id="KW-0227">DNA damage</keyword>
<evidence type="ECO:0000256" key="5">
    <source>
        <dbReference type="ARBA" id="ARBA00023204"/>
    </source>
</evidence>
<dbReference type="Pfam" id="PF09169">
    <property type="entry name" value="BRCA-2_helical"/>
    <property type="match status" value="1"/>
</dbReference>
<proteinExistence type="predicted"/>
<feature type="domain" description="BRCA2 OB1" evidence="6">
    <location>
        <begin position="878"/>
        <end position="988"/>
    </location>
</feature>
<feature type="domain" description="Breast cancer type 2 susceptibility protein helical" evidence="7">
    <location>
        <begin position="761"/>
        <end position="871"/>
    </location>
</feature>
<keyword evidence="9" id="KW-1185">Reference proteome</keyword>
<dbReference type="Gene3D" id="2.40.50.140">
    <property type="entry name" value="Nucleic acid-binding proteins"/>
    <property type="match status" value="3"/>
</dbReference>
<dbReference type="GO" id="GO:0003677">
    <property type="term" value="F:DNA binding"/>
    <property type="evidence" value="ECO:0007669"/>
    <property type="project" value="UniProtKB-KW"/>
</dbReference>
<dbReference type="SUPFAM" id="SSF81872">
    <property type="entry name" value="BRCA2 helical domain"/>
    <property type="match status" value="1"/>
</dbReference>
<dbReference type="Proteomes" id="UP001431783">
    <property type="component" value="Unassembled WGS sequence"/>
</dbReference>
<comment type="caution">
    <text evidence="8">The sequence shown here is derived from an EMBL/GenBank/DDBJ whole genome shotgun (WGS) entry which is preliminary data.</text>
</comment>
<protein>
    <recommendedName>
        <fullName evidence="10">Breast cancer type 2 susceptibility protein</fullName>
    </recommendedName>
</protein>
<dbReference type="GO" id="GO:0006355">
    <property type="term" value="P:regulation of DNA-templated transcription"/>
    <property type="evidence" value="ECO:0007669"/>
    <property type="project" value="TreeGrafter"/>
</dbReference>
<keyword evidence="5" id="KW-0234">DNA repair</keyword>
<evidence type="ECO:0000313" key="9">
    <source>
        <dbReference type="Proteomes" id="UP001431783"/>
    </source>
</evidence>
<dbReference type="EMBL" id="JARQZJ010000131">
    <property type="protein sequence ID" value="KAK9891935.1"/>
    <property type="molecule type" value="Genomic_DNA"/>
</dbReference>
<evidence type="ECO:0000259" key="7">
    <source>
        <dbReference type="Pfam" id="PF09169"/>
    </source>
</evidence>
<evidence type="ECO:0008006" key="10">
    <source>
        <dbReference type="Google" id="ProtNLM"/>
    </source>
</evidence>
<dbReference type="InterPro" id="IPR012340">
    <property type="entry name" value="NA-bd_OB-fold"/>
</dbReference>
<evidence type="ECO:0000259" key="6">
    <source>
        <dbReference type="Pfam" id="PF09103"/>
    </source>
</evidence>
<name>A0AAW1VHP4_9CUCU</name>
<dbReference type="InterPro" id="IPR015525">
    <property type="entry name" value="BRCA2"/>
</dbReference>
<dbReference type="InterPro" id="IPR015252">
    <property type="entry name" value="BRCA2_hlx"/>
</dbReference>
<evidence type="ECO:0000313" key="8">
    <source>
        <dbReference type="EMBL" id="KAK9891935.1"/>
    </source>
</evidence>
<dbReference type="InterPro" id="IPR015187">
    <property type="entry name" value="BRCA2_OB_1"/>
</dbReference>
<dbReference type="Pfam" id="PF09103">
    <property type="entry name" value="BRCA-2_OB1"/>
    <property type="match status" value="1"/>
</dbReference>
<gene>
    <name evidence="8" type="ORF">WA026_017418</name>
</gene>
<dbReference type="GO" id="GO:0000724">
    <property type="term" value="P:double-strand break repair via homologous recombination"/>
    <property type="evidence" value="ECO:0007669"/>
    <property type="project" value="InterPro"/>
</dbReference>
<dbReference type="Pfam" id="PF00634">
    <property type="entry name" value="BRCA2"/>
    <property type="match status" value="1"/>
</dbReference>
<accession>A0AAW1VHP4</accession>
<dbReference type="GO" id="GO:0005634">
    <property type="term" value="C:nucleus"/>
    <property type="evidence" value="ECO:0007669"/>
    <property type="project" value="TreeGrafter"/>
</dbReference>
<dbReference type="PANTHER" id="PTHR11289">
    <property type="entry name" value="BREAST CANCER TYPE 2 SUSCEPTIBILITY PROTEIN BRCA2"/>
    <property type="match status" value="1"/>
</dbReference>
<sequence>MDNNQEFIDWTQPLSPVLNSSTNSNKSRKKLILDKKYVGKKLFETKDNTDKKIKTGIISSSFNTLPEKLDHKFDTFLSREVDIDTSSGVVTPTIGFVSASGKKLFSDTSSSDYANQLFVDIFDSTSSHKRKNKYNFLSNKISNILPENSEDEKFLGFQREEYISSLKKFENMQNLFNTLYYYVHSSDESDKKETHDKFNISTLNEKRKFEDFLHSNECDKKQKMLETNMKSQNNQSNREFHSDIGMSFTDNFKDMQEFSQKVNDLSSINALRAIGENQMNECQTTGKNEKICLQSEHLIKSENNYFQSNTDNTICSTFDTLKLADYERISSNVSRFQGDRNIDLKENNCSYVSNIPSVNSKKGNFECLSEYGNKSNPNSTFGNEQTNFDNVIQFSTASGKKIAISNAALSRAASVFKDTQDTVVCEVQSTCSKKENLPSAVESQHKNESEKPNFDMLKNTGNAEKRINFAEKTINTLPDSFFSNTAPSGNNFGFSTASGKCIEIPKASLVKINHLFKDITDNGDLTENIVSNSFSTVSNYSVSNEIAHDKSKLFIMKTDDSLNNSNFETKDNFSTPVRDIPKKRRLGSSVGKKGKFSDVALNRAKSLFGDMNFDDLKLPEHLKITSPSTSTPIRSSKTLLTTQYATNYMSTPTRQIQRSVVEKSDFFLSDFPQESNCPLLIQKPTTGDLKCWYDELQRQEILLEKRLTLISKKREVLAHQIHARSIQEGNKQSPSLPKTLKKLTLRDIQRLEMQSDSLEQVNNVILQINPQNAVLIHFNGKWLHSATVTTEDGCILVPTLQGLIGFSEIEPAFYTLPDIKKTLIPTGWVRNHYKWIIWKLASYERFFPSTLGGCFSVDNVIKQLKYRYYRELYCAERPALRKIYEMDDISQRRMILCISNIFKNGDNIELELTDGWYCIRTLIDEPLCHHVTTTKKIRIGSKLIMSGAELINCEGCYPLELEAQKVRLKIHFNSTRRAAWFSKLGYQKNSMPFLIKIDDAHPAGGVIGVIKIYIMRTYPLIYREKTYNSVVWRNQNAENKTIQEYENKYFKDYEDIDDMRISSKNNVITSRNVCPIFQMTVIDVLNKKPKPYKFTVWDANEFHIQQLRENQCMLIYNISLRSTDELCSNKRTRFELAKDDNPAEYIKYKRKYVAIASYDVMLCNSCFGLFDTMGFVVETFVGEENQYFWLTGINKSLLLIEINEGPKRCLLLNKIQKDQPAVVCNLSLKDSCEGYVRATATLNTVVTQYPQYEYLRKELDELKGINKTELDILLKNVKMMLGVLQEKNTSKHTLHSSTDSATLNFSRVTSTDIVMSMINIDNVVNNVK</sequence>
<dbReference type="PROSITE" id="PS50138">
    <property type="entry name" value="BRCA2_REPEAT"/>
    <property type="match status" value="2"/>
</dbReference>
<evidence type="ECO:0000256" key="2">
    <source>
        <dbReference type="ARBA" id="ARBA00022763"/>
    </source>
</evidence>
<dbReference type="InterPro" id="IPR002093">
    <property type="entry name" value="BRCA2_repeat"/>
</dbReference>
<keyword evidence="4" id="KW-0233">DNA recombination</keyword>
<organism evidence="8 9">
    <name type="scientific">Henosepilachna vigintioctopunctata</name>
    <dbReference type="NCBI Taxonomy" id="420089"/>
    <lineage>
        <taxon>Eukaryota</taxon>
        <taxon>Metazoa</taxon>
        <taxon>Ecdysozoa</taxon>
        <taxon>Arthropoda</taxon>
        <taxon>Hexapoda</taxon>
        <taxon>Insecta</taxon>
        <taxon>Pterygota</taxon>
        <taxon>Neoptera</taxon>
        <taxon>Endopterygota</taxon>
        <taxon>Coleoptera</taxon>
        <taxon>Polyphaga</taxon>
        <taxon>Cucujiformia</taxon>
        <taxon>Coccinelloidea</taxon>
        <taxon>Coccinellidae</taxon>
        <taxon>Epilachninae</taxon>
        <taxon>Epilachnini</taxon>
        <taxon>Henosepilachna</taxon>
    </lineage>
</organism>
<evidence type="ECO:0000256" key="1">
    <source>
        <dbReference type="ARBA" id="ARBA00022737"/>
    </source>
</evidence>
<evidence type="ECO:0000256" key="4">
    <source>
        <dbReference type="ARBA" id="ARBA00023172"/>
    </source>
</evidence>
<evidence type="ECO:0000256" key="3">
    <source>
        <dbReference type="ARBA" id="ARBA00023125"/>
    </source>
</evidence>